<dbReference type="RefSeq" id="WP_092048656.1">
    <property type="nucleotide sequence ID" value="NZ_FOQD01000004.1"/>
</dbReference>
<keyword evidence="4" id="KW-0645">Protease</keyword>
<dbReference type="PANTHER" id="PTHR32481:SF0">
    <property type="entry name" value="AMINOPEPTIDASE YPDE-RELATED"/>
    <property type="match status" value="1"/>
</dbReference>
<evidence type="ECO:0000256" key="1">
    <source>
        <dbReference type="ARBA" id="ARBA00022723"/>
    </source>
</evidence>
<dbReference type="OrthoDB" id="5347391at2"/>
<accession>A0A1I3EJ61</accession>
<keyword evidence="4" id="KW-0031">Aminopeptidase</keyword>
<keyword evidence="2" id="KW-0378">Hydrolase</keyword>
<evidence type="ECO:0000313" key="5">
    <source>
        <dbReference type="Proteomes" id="UP000199518"/>
    </source>
</evidence>
<protein>
    <submittedName>
        <fullName evidence="4">Putative aminopeptidase FrvX</fullName>
    </submittedName>
</protein>
<keyword evidence="5" id="KW-1185">Reference proteome</keyword>
<dbReference type="InterPro" id="IPR051464">
    <property type="entry name" value="Peptidase_M42_aminopept"/>
</dbReference>
<dbReference type="GO" id="GO:0046872">
    <property type="term" value="F:metal ion binding"/>
    <property type="evidence" value="ECO:0007669"/>
    <property type="project" value="UniProtKB-KW"/>
</dbReference>
<sequence length="366" mass="40325">MSNSVIEDPVTAGKVSTGSSGQPDLDDFLEVLQHLVREPSVVGAEDSFFRVLRRELEEVGAHVTYYQGILVAQGKSPHDLVLSAHIDRHGLLCTGPNEFQYAAFIAGNQGELTGDSVSEQMMYSIGNRFAGQRVQAHLPYSGTYLGQASIVRSFVCPERKNLIFELDGLDYLQPGTPISFLDRLKIKDGFLSAQLDNVLSVAILIHLFRCGFQGTALFTAQEEAGRSWRHALAWFQRERLKTQRLLVLDTSPFPTREAVTAQQLVLRRKDASAPFAPEISDELEERCKSLGITYIHKDAYVEAQNVGRTKPLSLGRTELGRLAAATDGTINGTTLQIPTTGYHTASETASLSSIVAILRLLRTYLD</sequence>
<dbReference type="PANTHER" id="PTHR32481">
    <property type="entry name" value="AMINOPEPTIDASE"/>
    <property type="match status" value="1"/>
</dbReference>
<dbReference type="GO" id="GO:0004177">
    <property type="term" value="F:aminopeptidase activity"/>
    <property type="evidence" value="ECO:0007669"/>
    <property type="project" value="UniProtKB-KW"/>
</dbReference>
<proteinExistence type="predicted"/>
<dbReference type="EMBL" id="FOQD01000004">
    <property type="protein sequence ID" value="SFH99009.1"/>
    <property type="molecule type" value="Genomic_DNA"/>
</dbReference>
<name>A0A1I3EJ61_9PLAN</name>
<gene>
    <name evidence="4" type="ORF">SAMN05421753_104247</name>
</gene>
<evidence type="ECO:0000256" key="2">
    <source>
        <dbReference type="ARBA" id="ARBA00022801"/>
    </source>
</evidence>
<dbReference type="AlphaFoldDB" id="A0A1I3EJ61"/>
<dbReference type="SUPFAM" id="SSF53187">
    <property type="entry name" value="Zn-dependent exopeptidases"/>
    <property type="match status" value="1"/>
</dbReference>
<dbReference type="InterPro" id="IPR008007">
    <property type="entry name" value="Peptidase_M42"/>
</dbReference>
<dbReference type="Pfam" id="PF05343">
    <property type="entry name" value="Peptidase_M42"/>
    <property type="match status" value="1"/>
</dbReference>
<reference evidence="5" key="1">
    <citation type="submission" date="2016-10" db="EMBL/GenBank/DDBJ databases">
        <authorList>
            <person name="Varghese N."/>
            <person name="Submissions S."/>
        </authorList>
    </citation>
    <scope>NUCLEOTIDE SEQUENCE [LARGE SCALE GENOMIC DNA]</scope>
    <source>
        <strain evidence="5">DSM 26348</strain>
    </source>
</reference>
<dbReference type="Gene3D" id="3.40.630.10">
    <property type="entry name" value="Zn peptidases"/>
    <property type="match status" value="1"/>
</dbReference>
<keyword evidence="1" id="KW-0479">Metal-binding</keyword>
<evidence type="ECO:0000313" key="4">
    <source>
        <dbReference type="EMBL" id="SFH99009.1"/>
    </source>
</evidence>
<feature type="region of interest" description="Disordered" evidence="3">
    <location>
        <begin position="1"/>
        <end position="21"/>
    </location>
</feature>
<dbReference type="Proteomes" id="UP000199518">
    <property type="component" value="Unassembled WGS sequence"/>
</dbReference>
<organism evidence="4 5">
    <name type="scientific">Planctomicrobium piriforme</name>
    <dbReference type="NCBI Taxonomy" id="1576369"/>
    <lineage>
        <taxon>Bacteria</taxon>
        <taxon>Pseudomonadati</taxon>
        <taxon>Planctomycetota</taxon>
        <taxon>Planctomycetia</taxon>
        <taxon>Planctomycetales</taxon>
        <taxon>Planctomycetaceae</taxon>
        <taxon>Planctomicrobium</taxon>
    </lineage>
</organism>
<evidence type="ECO:0000256" key="3">
    <source>
        <dbReference type="SAM" id="MobiDB-lite"/>
    </source>
</evidence>